<accession>I5B669</accession>
<dbReference type="InterPro" id="IPR000330">
    <property type="entry name" value="SNF2_N"/>
</dbReference>
<evidence type="ECO:0000256" key="3">
    <source>
        <dbReference type="ARBA" id="ARBA00022806"/>
    </source>
</evidence>
<reference evidence="8 9" key="2">
    <citation type="submission" date="2012-02" db="EMBL/GenBank/DDBJ databases">
        <title>Improved High-Quality Draft sequence of Desulfobacter postgatei 2ac9.</title>
        <authorList>
            <consortium name="US DOE Joint Genome Institute"/>
            <person name="Lucas S."/>
            <person name="Han J."/>
            <person name="Lapidus A."/>
            <person name="Cheng J.-F."/>
            <person name="Goodwin L."/>
            <person name="Pitluck S."/>
            <person name="Peters L."/>
            <person name="Ovchinnikova G."/>
            <person name="Held B."/>
            <person name="Detter J.C."/>
            <person name="Han C."/>
            <person name="Tapia R."/>
            <person name="Land M."/>
            <person name="Hauser L."/>
            <person name="Kyrpides N."/>
            <person name="Ivanova N."/>
            <person name="Pagani I."/>
            <person name="Orellana R."/>
            <person name="Lovley D."/>
            <person name="Woyke T."/>
        </authorList>
    </citation>
    <scope>NUCLEOTIDE SEQUENCE [LARGE SCALE GENOMIC DNA]</scope>
    <source>
        <strain evidence="8 9">2ac9</strain>
    </source>
</reference>
<dbReference type="SMART" id="SM00490">
    <property type="entry name" value="HELICc"/>
    <property type="match status" value="1"/>
</dbReference>
<dbReference type="EMBL" id="CM001488">
    <property type="protein sequence ID" value="EIM64982.1"/>
    <property type="molecule type" value="Genomic_DNA"/>
</dbReference>
<keyword evidence="2" id="KW-0378">Hydrolase</keyword>
<dbReference type="InterPro" id="IPR049730">
    <property type="entry name" value="SNF2/RAD54-like_C"/>
</dbReference>
<reference evidence="8 9" key="1">
    <citation type="submission" date="2011-09" db="EMBL/GenBank/DDBJ databases">
        <authorList>
            <consortium name="US DOE Joint Genome Institute (JGI-PGF)"/>
            <person name="Lucas S."/>
            <person name="Han J."/>
            <person name="Lapidus A."/>
            <person name="Cheng J.-F."/>
            <person name="Goodwin L."/>
            <person name="Pitluck S."/>
            <person name="Peters L."/>
            <person name="Land M.L."/>
            <person name="Hauser L."/>
            <person name="Orellana R."/>
            <person name="Lovley D."/>
            <person name="Woyke T.J."/>
        </authorList>
    </citation>
    <scope>NUCLEOTIDE SEQUENCE [LARGE SCALE GENOMIC DNA]</scope>
    <source>
        <strain evidence="8 9">2ac9</strain>
    </source>
</reference>
<sequence length="791" mass="90068">MAKSKAEKRKQKRKQKQVQVRLAKAGKAVADKGWFYYEDALYYYEIADPSQALKSIKNAVKLLPKEEVVILLMGRIGQELGDAQVQLDAMDCLEKIGKMTDSMRYERVIFLINSRKYERCLKTAEDLLQNFTLLKIDDKRRKRTTIKDIIAYCKEVIAETREREESIRRMAESYKPQDGLAEAGAKHMTDMADPPTPTPEPSTVPPVDSKASEKPASVPVTVNIDKDAFVKALAVTETAGPDLYELALMSHKIRFAESFETLICLPGLTEIQSFWYQEETAKKVLKQFRGRALLSDEVGLGKTIEALIILSEYLRRGMVKTALILTPTPLVSQWQTEMASKFNLNVPSTDSPEFKSGDNNFWEQKVVVASINQAKSKKNWDLITSREYDMVIVDEAHHLKNKSTLNFKLVNALKKKFILLLTATPVENNLMELYNLITLLKPGQLETATSFRERFMKRGDPTDPQNREMLKNLLSQVMIRNTRALAGIHIPPRFATTIRIAPTKDEAAFYERLQTLLHLLNDQNKGRSKLMIKNLLAQAGSSPRAVEATLERMIDNGSWLLETEKEIKAVRNLCRTTVDTPKNMALLKLVKADSEKLIVFVKYTATLEHLAEFLEWNNVSFVLFHGGMSNEKKDAAIEGFKENVQVLVTTEIGGEGRNIQFCSRMVNYDLPWNPMKIEQRIGRIHRIGQEKEVQIYNFCAQGSIEDYILDILDRKINMFEMVIGEIDMILGRVTGEKEFSDMVCDIWVGSQTPEERDQSFAKLGTKLKRAKTGYVKTKELDGKLFGDSYEL</sequence>
<protein>
    <submittedName>
        <fullName evidence="8">DNA/RNA helicase, superfamily II, SNF2 family</fullName>
    </submittedName>
</protein>
<keyword evidence="3 8" id="KW-0347">Helicase</keyword>
<dbReference type="Pfam" id="PF00176">
    <property type="entry name" value="SNF2-rel_dom"/>
    <property type="match status" value="1"/>
</dbReference>
<feature type="domain" description="Helicase C-terminal" evidence="7">
    <location>
        <begin position="585"/>
        <end position="734"/>
    </location>
</feature>
<dbReference type="Pfam" id="PF00271">
    <property type="entry name" value="Helicase_C"/>
    <property type="match status" value="1"/>
</dbReference>
<organism evidence="8 9">
    <name type="scientific">Desulfobacter postgatei 2ac9</name>
    <dbReference type="NCBI Taxonomy" id="879212"/>
    <lineage>
        <taxon>Bacteria</taxon>
        <taxon>Pseudomonadati</taxon>
        <taxon>Thermodesulfobacteriota</taxon>
        <taxon>Desulfobacteria</taxon>
        <taxon>Desulfobacterales</taxon>
        <taxon>Desulfobacteraceae</taxon>
        <taxon>Desulfobacter</taxon>
    </lineage>
</organism>
<dbReference type="InterPro" id="IPR001650">
    <property type="entry name" value="Helicase_C-like"/>
</dbReference>
<feature type="region of interest" description="Disordered" evidence="5">
    <location>
        <begin position="187"/>
        <end position="215"/>
    </location>
</feature>
<evidence type="ECO:0000313" key="8">
    <source>
        <dbReference type="EMBL" id="EIM64982.1"/>
    </source>
</evidence>
<evidence type="ECO:0000256" key="1">
    <source>
        <dbReference type="ARBA" id="ARBA00022741"/>
    </source>
</evidence>
<evidence type="ECO:0000313" key="9">
    <source>
        <dbReference type="Proteomes" id="UP000005778"/>
    </source>
</evidence>
<dbReference type="GO" id="GO:0005524">
    <property type="term" value="F:ATP binding"/>
    <property type="evidence" value="ECO:0007669"/>
    <property type="project" value="UniProtKB-KW"/>
</dbReference>
<evidence type="ECO:0000259" key="6">
    <source>
        <dbReference type="PROSITE" id="PS51192"/>
    </source>
</evidence>
<dbReference type="SMART" id="SM00487">
    <property type="entry name" value="DEXDc"/>
    <property type="match status" value="1"/>
</dbReference>
<evidence type="ECO:0000256" key="4">
    <source>
        <dbReference type="ARBA" id="ARBA00022840"/>
    </source>
</evidence>
<gene>
    <name evidence="8" type="ORF">DespoDRAFT_03195</name>
</gene>
<dbReference type="PANTHER" id="PTHR45766:SF6">
    <property type="entry name" value="SWI_SNF-RELATED MATRIX-ASSOCIATED ACTIN-DEPENDENT REGULATOR OF CHROMATIN SUBFAMILY A-LIKE PROTEIN 1"/>
    <property type="match status" value="1"/>
</dbReference>
<dbReference type="AlphaFoldDB" id="I5B669"/>
<dbReference type="Proteomes" id="UP000005778">
    <property type="component" value="Chromosome"/>
</dbReference>
<dbReference type="InterPro" id="IPR038718">
    <property type="entry name" value="SNF2-like_sf"/>
</dbReference>
<feature type="compositionally biased region" description="Pro residues" evidence="5">
    <location>
        <begin position="194"/>
        <end position="204"/>
    </location>
</feature>
<dbReference type="CDD" id="cd18011">
    <property type="entry name" value="DEXDc_RapA"/>
    <property type="match status" value="1"/>
</dbReference>
<dbReference type="InterPro" id="IPR027417">
    <property type="entry name" value="P-loop_NTPase"/>
</dbReference>
<feature type="domain" description="Helicase ATP-binding" evidence="6">
    <location>
        <begin position="283"/>
        <end position="443"/>
    </location>
</feature>
<evidence type="ECO:0000256" key="2">
    <source>
        <dbReference type="ARBA" id="ARBA00022801"/>
    </source>
</evidence>
<dbReference type="PROSITE" id="PS51192">
    <property type="entry name" value="HELICASE_ATP_BIND_1"/>
    <property type="match status" value="1"/>
</dbReference>
<dbReference type="CDD" id="cd18793">
    <property type="entry name" value="SF2_C_SNF"/>
    <property type="match status" value="1"/>
</dbReference>
<dbReference type="InterPro" id="IPR057342">
    <property type="entry name" value="DEXDc_RapA"/>
</dbReference>
<keyword evidence="1" id="KW-0547">Nucleotide-binding</keyword>
<dbReference type="HOGENOM" id="CLU_006041_1_0_7"/>
<dbReference type="Gene3D" id="3.40.50.10810">
    <property type="entry name" value="Tandem AAA-ATPase domain"/>
    <property type="match status" value="1"/>
</dbReference>
<dbReference type="SUPFAM" id="SSF52540">
    <property type="entry name" value="P-loop containing nucleoside triphosphate hydrolases"/>
    <property type="match status" value="2"/>
</dbReference>
<dbReference type="PROSITE" id="PS51194">
    <property type="entry name" value="HELICASE_CTER"/>
    <property type="match status" value="1"/>
</dbReference>
<dbReference type="InterPro" id="IPR014001">
    <property type="entry name" value="Helicase_ATP-bd"/>
</dbReference>
<evidence type="ECO:0000256" key="5">
    <source>
        <dbReference type="SAM" id="MobiDB-lite"/>
    </source>
</evidence>
<dbReference type="PANTHER" id="PTHR45766">
    <property type="entry name" value="DNA ANNEALING HELICASE AND ENDONUCLEASE ZRANB3 FAMILY MEMBER"/>
    <property type="match status" value="1"/>
</dbReference>
<dbReference type="eggNOG" id="COG0553">
    <property type="taxonomic scope" value="Bacteria"/>
</dbReference>
<dbReference type="Gene3D" id="3.40.50.300">
    <property type="entry name" value="P-loop containing nucleotide triphosphate hydrolases"/>
    <property type="match status" value="1"/>
</dbReference>
<dbReference type="GO" id="GO:0004386">
    <property type="term" value="F:helicase activity"/>
    <property type="evidence" value="ECO:0007669"/>
    <property type="project" value="UniProtKB-KW"/>
</dbReference>
<name>I5B669_9BACT</name>
<dbReference type="GO" id="GO:0016787">
    <property type="term" value="F:hydrolase activity"/>
    <property type="evidence" value="ECO:0007669"/>
    <property type="project" value="UniProtKB-KW"/>
</dbReference>
<proteinExistence type="predicted"/>
<dbReference type="STRING" id="879212.DespoDRAFT_03195"/>
<evidence type="ECO:0000259" key="7">
    <source>
        <dbReference type="PROSITE" id="PS51194"/>
    </source>
</evidence>
<keyword evidence="4" id="KW-0067">ATP-binding</keyword>
<keyword evidence="9" id="KW-1185">Reference proteome</keyword>